<gene>
    <name evidence="1" type="ORF">DSM107010_51310</name>
</gene>
<evidence type="ECO:0000313" key="2">
    <source>
        <dbReference type="Proteomes" id="UP000282574"/>
    </source>
</evidence>
<dbReference type="EMBL" id="RSCK01000063">
    <property type="protein sequence ID" value="RUT06960.1"/>
    <property type="molecule type" value="Genomic_DNA"/>
</dbReference>
<sequence length="55" mass="6000">MVAVAAMLSFTITANCIAVPYSFRRVFTNPSSAIDIEKSSSLSTKVRPKLVDFCD</sequence>
<dbReference type="AlphaFoldDB" id="A0AB37UDE6"/>
<organism evidence="1 2">
    <name type="scientific">Chroococcidiopsis cubana SAG 39.79</name>
    <dbReference type="NCBI Taxonomy" id="388085"/>
    <lineage>
        <taxon>Bacteria</taxon>
        <taxon>Bacillati</taxon>
        <taxon>Cyanobacteriota</taxon>
        <taxon>Cyanophyceae</taxon>
        <taxon>Chroococcidiopsidales</taxon>
        <taxon>Chroococcidiopsidaceae</taxon>
        <taxon>Chroococcidiopsis</taxon>
    </lineage>
</organism>
<dbReference type="Proteomes" id="UP000282574">
    <property type="component" value="Unassembled WGS sequence"/>
</dbReference>
<evidence type="ECO:0000313" key="1">
    <source>
        <dbReference type="EMBL" id="RUT06960.1"/>
    </source>
</evidence>
<reference evidence="1 2" key="1">
    <citation type="journal article" date="2019" name="Genome Biol. Evol.">
        <title>Day and night: Metabolic profiles and evolutionary relationships of six axenic non-marine cyanobacteria.</title>
        <authorList>
            <person name="Will S.E."/>
            <person name="Henke P."/>
            <person name="Boedeker C."/>
            <person name="Huang S."/>
            <person name="Brinkmann H."/>
            <person name="Rohde M."/>
            <person name="Jarek M."/>
            <person name="Friedl T."/>
            <person name="Seufert S."/>
            <person name="Schumacher M."/>
            <person name="Overmann J."/>
            <person name="Neumann-Schaal M."/>
            <person name="Petersen J."/>
        </authorList>
    </citation>
    <scope>NUCLEOTIDE SEQUENCE [LARGE SCALE GENOMIC DNA]</scope>
    <source>
        <strain evidence="1 2">SAG 39.79</strain>
    </source>
</reference>
<keyword evidence="2" id="KW-1185">Reference proteome</keyword>
<comment type="caution">
    <text evidence="1">The sequence shown here is derived from an EMBL/GenBank/DDBJ whole genome shotgun (WGS) entry which is preliminary data.</text>
</comment>
<proteinExistence type="predicted"/>
<name>A0AB37UDE6_9CYAN</name>
<protein>
    <submittedName>
        <fullName evidence="1">Uncharacterized protein</fullName>
    </submittedName>
</protein>
<accession>A0AB37UDE6</accession>